<feature type="compositionally biased region" description="Polar residues" evidence="1">
    <location>
        <begin position="1"/>
        <end position="20"/>
    </location>
</feature>
<keyword evidence="3" id="KW-1185">Reference proteome</keyword>
<organism evidence="2 3">
    <name type="scientific">Streptomyces vastus</name>
    <dbReference type="NCBI Taxonomy" id="285451"/>
    <lineage>
        <taxon>Bacteria</taxon>
        <taxon>Bacillati</taxon>
        <taxon>Actinomycetota</taxon>
        <taxon>Actinomycetes</taxon>
        <taxon>Kitasatosporales</taxon>
        <taxon>Streptomycetaceae</taxon>
        <taxon>Streptomyces</taxon>
    </lineage>
</organism>
<gene>
    <name evidence="2" type="ORF">GCM10010307_34520</name>
</gene>
<feature type="region of interest" description="Disordered" evidence="1">
    <location>
        <begin position="1"/>
        <end position="38"/>
    </location>
</feature>
<protein>
    <submittedName>
        <fullName evidence="2">Uncharacterized protein</fullName>
    </submittedName>
</protein>
<dbReference type="Proteomes" id="UP001500151">
    <property type="component" value="Unassembled WGS sequence"/>
</dbReference>
<proteinExistence type="predicted"/>
<comment type="caution">
    <text evidence="2">The sequence shown here is derived from an EMBL/GenBank/DDBJ whole genome shotgun (WGS) entry which is preliminary data.</text>
</comment>
<evidence type="ECO:0000313" key="2">
    <source>
        <dbReference type="EMBL" id="GAA2637175.1"/>
    </source>
</evidence>
<reference evidence="3" key="1">
    <citation type="journal article" date="2019" name="Int. J. Syst. Evol. Microbiol.">
        <title>The Global Catalogue of Microorganisms (GCM) 10K type strain sequencing project: providing services to taxonomists for standard genome sequencing and annotation.</title>
        <authorList>
            <consortium name="The Broad Institute Genomics Platform"/>
            <consortium name="The Broad Institute Genome Sequencing Center for Infectious Disease"/>
            <person name="Wu L."/>
            <person name="Ma J."/>
        </authorList>
    </citation>
    <scope>NUCLEOTIDE SEQUENCE [LARGE SCALE GENOMIC DNA]</scope>
    <source>
        <strain evidence="3">JCM 4524</strain>
    </source>
</reference>
<dbReference type="EMBL" id="BAAASJ010000033">
    <property type="protein sequence ID" value="GAA2637175.1"/>
    <property type="molecule type" value="Genomic_DNA"/>
</dbReference>
<evidence type="ECO:0000256" key="1">
    <source>
        <dbReference type="SAM" id="MobiDB-lite"/>
    </source>
</evidence>
<evidence type="ECO:0000313" key="3">
    <source>
        <dbReference type="Proteomes" id="UP001500151"/>
    </source>
</evidence>
<accession>A0ABP6DBI9</accession>
<name>A0ABP6DBI9_9ACTN</name>
<sequence>MGGTNANVPPTRTVVDSSPSYGRRLRVPSRTQRTPTDREHTVTALPADLQADEPLIPMPALTPGALRTAVESLTPSRMPTFISDLVDATTRAQQLQSFAPLRSFVHTWGVFVAIQRYPSRAARLRHLEDVVSAGETDPTAAIAEIRKIHADAEAEAGL</sequence>